<protein>
    <submittedName>
        <fullName evidence="1">Uncharacterized protein</fullName>
    </submittedName>
</protein>
<accession>A0ACC1CMF3</accession>
<dbReference type="Proteomes" id="UP000824533">
    <property type="component" value="Linkage Group LG21"/>
</dbReference>
<sequence>MSRWGDEKTLKFVNLYRNNECLWNPRIPQYKNNVDRNNAYQDLLTNMEDPSLTVKIMKTKIKNLRSAYYTELKKVKNSKRSGAGSATVYKPSAAWFHEMNSFLGDTSQYREAMEMVNQSSQHSDVSLQHPENSTTPENIMSPPSTIPEDRPQSRSSSQSSDFTSRRRKRVPQEEPINNALNRLENISSAINTNTEYDEFHYFGLNLAAQLRSLPLYDALDAQTQIQNILITARRRHLCLNLSPVTESTVINTPCTQTITTSSALSAAPQTGTQFYTLPVDLLHQTWQSSS</sequence>
<reference evidence="1 2" key="1">
    <citation type="journal article" date="2021" name="Front. Genet.">
        <title>Chromosome-Level Genome Assembly Reveals Significant Gene Expansion in the Toll and IMD Signaling Pathways of Dendrolimus kikuchii.</title>
        <authorList>
            <person name="Zhou J."/>
            <person name="Wu P."/>
            <person name="Xiong Z."/>
            <person name="Liu N."/>
            <person name="Zhao N."/>
            <person name="Ji M."/>
            <person name="Qiu Y."/>
            <person name="Yang B."/>
        </authorList>
    </citation>
    <scope>NUCLEOTIDE SEQUENCE [LARGE SCALE GENOMIC DNA]</scope>
    <source>
        <strain evidence="1">Ann1</strain>
    </source>
</reference>
<gene>
    <name evidence="1" type="ORF">K1T71_011811</name>
</gene>
<proteinExistence type="predicted"/>
<dbReference type="EMBL" id="CM034407">
    <property type="protein sequence ID" value="KAJ0172672.1"/>
    <property type="molecule type" value="Genomic_DNA"/>
</dbReference>
<comment type="caution">
    <text evidence="1">The sequence shown here is derived from an EMBL/GenBank/DDBJ whole genome shotgun (WGS) entry which is preliminary data.</text>
</comment>
<evidence type="ECO:0000313" key="2">
    <source>
        <dbReference type="Proteomes" id="UP000824533"/>
    </source>
</evidence>
<keyword evidence="2" id="KW-1185">Reference proteome</keyword>
<name>A0ACC1CMF3_9NEOP</name>
<organism evidence="1 2">
    <name type="scientific">Dendrolimus kikuchii</name>
    <dbReference type="NCBI Taxonomy" id="765133"/>
    <lineage>
        <taxon>Eukaryota</taxon>
        <taxon>Metazoa</taxon>
        <taxon>Ecdysozoa</taxon>
        <taxon>Arthropoda</taxon>
        <taxon>Hexapoda</taxon>
        <taxon>Insecta</taxon>
        <taxon>Pterygota</taxon>
        <taxon>Neoptera</taxon>
        <taxon>Endopterygota</taxon>
        <taxon>Lepidoptera</taxon>
        <taxon>Glossata</taxon>
        <taxon>Ditrysia</taxon>
        <taxon>Bombycoidea</taxon>
        <taxon>Lasiocampidae</taxon>
        <taxon>Dendrolimus</taxon>
    </lineage>
</organism>
<evidence type="ECO:0000313" key="1">
    <source>
        <dbReference type="EMBL" id="KAJ0172672.1"/>
    </source>
</evidence>